<keyword evidence="2" id="KW-0830">Ubiquinone</keyword>
<keyword evidence="2" id="KW-0560">Oxidoreductase</keyword>
<accession>A0A6J4UEY2</accession>
<feature type="region of interest" description="Disordered" evidence="1">
    <location>
        <begin position="1"/>
        <end position="59"/>
    </location>
</feature>
<feature type="compositionally biased region" description="Basic and acidic residues" evidence="1">
    <location>
        <begin position="1"/>
        <end position="26"/>
    </location>
</feature>
<feature type="non-terminal residue" evidence="2">
    <location>
        <position position="1"/>
    </location>
</feature>
<name>A0A6J4UEY2_9BACT</name>
<organism evidence="2">
    <name type="scientific">uncultured Thermomicrobiales bacterium</name>
    <dbReference type="NCBI Taxonomy" id="1645740"/>
    <lineage>
        <taxon>Bacteria</taxon>
        <taxon>Pseudomonadati</taxon>
        <taxon>Thermomicrobiota</taxon>
        <taxon>Thermomicrobia</taxon>
        <taxon>Thermomicrobiales</taxon>
        <taxon>environmental samples</taxon>
    </lineage>
</organism>
<proteinExistence type="predicted"/>
<dbReference type="AlphaFoldDB" id="A0A6J4UEY2"/>
<gene>
    <name evidence="2" type="ORF">AVDCRST_MAG70-488</name>
</gene>
<protein>
    <submittedName>
        <fullName evidence="2">NADH ubiquinone oxidoreductase chain A</fullName>
        <ecNumber evidence="2">1.6.5.3</ecNumber>
    </submittedName>
</protein>
<feature type="non-terminal residue" evidence="2">
    <location>
        <position position="123"/>
    </location>
</feature>
<evidence type="ECO:0000256" key="1">
    <source>
        <dbReference type="SAM" id="MobiDB-lite"/>
    </source>
</evidence>
<dbReference type="EC" id="1.6.5.3" evidence="2"/>
<dbReference type="EMBL" id="CADCWH010000077">
    <property type="protein sequence ID" value="CAA9545692.1"/>
    <property type="molecule type" value="Genomic_DNA"/>
</dbReference>
<reference evidence="2" key="1">
    <citation type="submission" date="2020-02" db="EMBL/GenBank/DDBJ databases">
        <authorList>
            <person name="Meier V. D."/>
        </authorList>
    </citation>
    <scope>NUCLEOTIDE SEQUENCE</scope>
    <source>
        <strain evidence="2">AVDCRST_MAG70</strain>
    </source>
</reference>
<evidence type="ECO:0000313" key="2">
    <source>
        <dbReference type="EMBL" id="CAA9545692.1"/>
    </source>
</evidence>
<dbReference type="GO" id="GO:0016491">
    <property type="term" value="F:oxidoreductase activity"/>
    <property type="evidence" value="ECO:0007669"/>
    <property type="project" value="UniProtKB-KW"/>
</dbReference>
<sequence length="123" mass="13891">GAADIRGELDRHRPDARLGLRDRDDVADAQPGRRPQQALRHQGRPLRERHAGYRAGPAELHAPLLRRGDAVRDLRHRGGLHLSMGGDLRRAGPLRVRRDDELHRPALRRLRLRLEEGSPGMGL</sequence>